<evidence type="ECO:0000256" key="4">
    <source>
        <dbReference type="PROSITE-ProRule" id="PRU00182"/>
    </source>
</evidence>
<comment type="similarity">
    <text evidence="1 5">Belongs to the pseudouridine synthase RluA family.</text>
</comment>
<gene>
    <name evidence="7" type="ORF">G3M70_08535</name>
</gene>
<evidence type="ECO:0000256" key="2">
    <source>
        <dbReference type="ARBA" id="ARBA00023235"/>
    </source>
</evidence>
<dbReference type="SMART" id="SM00363">
    <property type="entry name" value="S4"/>
    <property type="match status" value="1"/>
</dbReference>
<dbReference type="GO" id="GO:0003723">
    <property type="term" value="F:RNA binding"/>
    <property type="evidence" value="ECO:0007669"/>
    <property type="project" value="UniProtKB-KW"/>
</dbReference>
<sequence>MQQLEFDIDSACEKKRLDVYLTEAQADVSRNFIKKLIEEGRARVNQQPAKANYRVKSGDHVELDIPEPAPLEVEAEDIPLSIQHEDDHLIVIDKPAGLVVHPAPGHPNGTLVNALLFHCNDLKGIGGVERPGIVHRLDKDTSGLIVVAKTDKALVSLQKQFQDRTIKKVYLALAQGHLKPPKGIVRSPIGRHPKDRKKMAAATGGEGRQAETAYEVALSLEKCDLVRLFPKTGRTHQIRVHLASLGHPVLADPLYGGRSKGLSLDLDRQALHAHRLELCHPDDGKTMKFTSPLPADMARFIPNSNMKDI</sequence>
<dbReference type="PROSITE" id="PS01129">
    <property type="entry name" value="PSI_RLU"/>
    <property type="match status" value="1"/>
</dbReference>
<dbReference type="Gene3D" id="3.30.2350.10">
    <property type="entry name" value="Pseudouridine synthase"/>
    <property type="match status" value="1"/>
</dbReference>
<dbReference type="InterPro" id="IPR006225">
    <property type="entry name" value="PsdUridine_synth_RluC/D"/>
</dbReference>
<dbReference type="GO" id="GO:0000455">
    <property type="term" value="P:enzyme-directed rRNA pseudouridine synthesis"/>
    <property type="evidence" value="ECO:0007669"/>
    <property type="project" value="UniProtKB-ARBA"/>
</dbReference>
<name>A0A7T0BW43_9BACT</name>
<organism evidence="7 8">
    <name type="scientific">Candidatus Nitronauta litoralis</name>
    <dbReference type="NCBI Taxonomy" id="2705533"/>
    <lineage>
        <taxon>Bacteria</taxon>
        <taxon>Pseudomonadati</taxon>
        <taxon>Nitrospinota/Tectimicrobiota group</taxon>
        <taxon>Nitrospinota</taxon>
        <taxon>Nitrospinia</taxon>
        <taxon>Nitrospinales</taxon>
        <taxon>Nitrospinaceae</taxon>
        <taxon>Candidatus Nitronauta</taxon>
    </lineage>
</organism>
<dbReference type="KEGG" id="nli:G3M70_08535"/>
<protein>
    <recommendedName>
        <fullName evidence="5">Pseudouridine synthase</fullName>
        <ecNumber evidence="5">5.4.99.-</ecNumber>
    </recommendedName>
</protein>
<keyword evidence="2 5" id="KW-0413">Isomerase</keyword>
<dbReference type="Proteomes" id="UP000594688">
    <property type="component" value="Chromosome"/>
</dbReference>
<dbReference type="PANTHER" id="PTHR21600:SF44">
    <property type="entry name" value="RIBOSOMAL LARGE SUBUNIT PSEUDOURIDINE SYNTHASE D"/>
    <property type="match status" value="1"/>
</dbReference>
<evidence type="ECO:0000313" key="8">
    <source>
        <dbReference type="Proteomes" id="UP000594688"/>
    </source>
</evidence>
<dbReference type="CDD" id="cd02869">
    <property type="entry name" value="PseudoU_synth_RluA_like"/>
    <property type="match status" value="1"/>
</dbReference>
<proteinExistence type="inferred from homology"/>
<dbReference type="InterPro" id="IPR036986">
    <property type="entry name" value="S4_RNA-bd_sf"/>
</dbReference>
<evidence type="ECO:0000259" key="6">
    <source>
        <dbReference type="SMART" id="SM00363"/>
    </source>
</evidence>
<dbReference type="GO" id="GO:0120159">
    <property type="term" value="F:rRNA pseudouridine synthase activity"/>
    <property type="evidence" value="ECO:0007669"/>
    <property type="project" value="UniProtKB-ARBA"/>
</dbReference>
<evidence type="ECO:0000313" key="7">
    <source>
        <dbReference type="EMBL" id="QPJ61917.1"/>
    </source>
</evidence>
<dbReference type="Pfam" id="PF01479">
    <property type="entry name" value="S4"/>
    <property type="match status" value="1"/>
</dbReference>
<dbReference type="InterPro" id="IPR020103">
    <property type="entry name" value="PsdUridine_synth_cat_dom_sf"/>
</dbReference>
<feature type="domain" description="RNA-binding S4" evidence="6">
    <location>
        <begin position="15"/>
        <end position="72"/>
    </location>
</feature>
<comment type="function">
    <text evidence="5">Responsible for synthesis of pseudouridine from uracil.</text>
</comment>
<reference evidence="7 8" key="1">
    <citation type="submission" date="2020-02" db="EMBL/GenBank/DDBJ databases">
        <title>Genomic and physiological characterization of two novel Nitrospinaceae genera.</title>
        <authorList>
            <person name="Mueller A.J."/>
            <person name="Jung M.-Y."/>
            <person name="Strachan C.R."/>
            <person name="Herbold C.W."/>
            <person name="Kirkegaard R.H."/>
            <person name="Daims H."/>
        </authorList>
    </citation>
    <scope>NUCLEOTIDE SEQUENCE [LARGE SCALE GENOMIC DNA]</scope>
    <source>
        <strain evidence="7">EB</strain>
    </source>
</reference>
<evidence type="ECO:0000256" key="3">
    <source>
        <dbReference type="PIRSR" id="PIRSR606225-1"/>
    </source>
</evidence>
<evidence type="ECO:0000256" key="1">
    <source>
        <dbReference type="ARBA" id="ARBA00010876"/>
    </source>
</evidence>
<comment type="catalytic activity">
    <reaction evidence="5">
        <text>a uridine in RNA = a pseudouridine in RNA</text>
        <dbReference type="Rhea" id="RHEA:48348"/>
        <dbReference type="Rhea" id="RHEA-COMP:12068"/>
        <dbReference type="Rhea" id="RHEA-COMP:12069"/>
        <dbReference type="ChEBI" id="CHEBI:65314"/>
        <dbReference type="ChEBI" id="CHEBI:65315"/>
    </reaction>
</comment>
<dbReference type="EC" id="5.4.99.-" evidence="5"/>
<dbReference type="InterPro" id="IPR006145">
    <property type="entry name" value="PsdUridine_synth_RsuA/RluA"/>
</dbReference>
<dbReference type="InterPro" id="IPR006224">
    <property type="entry name" value="PsdUridine_synth_RluA-like_CS"/>
</dbReference>
<accession>A0A7T0BW43</accession>
<dbReference type="PROSITE" id="PS50889">
    <property type="entry name" value="S4"/>
    <property type="match status" value="1"/>
</dbReference>
<dbReference type="Gene3D" id="3.10.290.10">
    <property type="entry name" value="RNA-binding S4 domain"/>
    <property type="match status" value="1"/>
</dbReference>
<dbReference type="SUPFAM" id="SSF55174">
    <property type="entry name" value="Alpha-L RNA-binding motif"/>
    <property type="match status" value="1"/>
</dbReference>
<dbReference type="NCBIfam" id="TIGR00005">
    <property type="entry name" value="rluA_subfam"/>
    <property type="match status" value="1"/>
</dbReference>
<dbReference type="Pfam" id="PF00849">
    <property type="entry name" value="PseudoU_synth_2"/>
    <property type="match status" value="1"/>
</dbReference>
<dbReference type="InterPro" id="IPR002942">
    <property type="entry name" value="S4_RNA-bd"/>
</dbReference>
<keyword evidence="4" id="KW-0694">RNA-binding</keyword>
<dbReference type="PANTHER" id="PTHR21600">
    <property type="entry name" value="MITOCHONDRIAL RNA PSEUDOURIDINE SYNTHASE"/>
    <property type="match status" value="1"/>
</dbReference>
<dbReference type="CDD" id="cd00165">
    <property type="entry name" value="S4"/>
    <property type="match status" value="1"/>
</dbReference>
<dbReference type="EMBL" id="CP048685">
    <property type="protein sequence ID" value="QPJ61917.1"/>
    <property type="molecule type" value="Genomic_DNA"/>
</dbReference>
<dbReference type="AlphaFoldDB" id="A0A7T0BW43"/>
<dbReference type="SUPFAM" id="SSF55120">
    <property type="entry name" value="Pseudouridine synthase"/>
    <property type="match status" value="1"/>
</dbReference>
<evidence type="ECO:0000256" key="5">
    <source>
        <dbReference type="RuleBase" id="RU362028"/>
    </source>
</evidence>
<feature type="active site" evidence="3">
    <location>
        <position position="138"/>
    </location>
</feature>
<dbReference type="InterPro" id="IPR050188">
    <property type="entry name" value="RluA_PseudoU_synthase"/>
</dbReference>